<feature type="region of interest" description="Disordered" evidence="1">
    <location>
        <begin position="271"/>
        <end position="291"/>
    </location>
</feature>
<feature type="signal peptide" evidence="2">
    <location>
        <begin position="1"/>
        <end position="16"/>
    </location>
</feature>
<keyword evidence="2" id="KW-0732">Signal</keyword>
<evidence type="ECO:0000256" key="1">
    <source>
        <dbReference type="SAM" id="MobiDB-lite"/>
    </source>
</evidence>
<evidence type="ECO:0008006" key="5">
    <source>
        <dbReference type="Google" id="ProtNLM"/>
    </source>
</evidence>
<keyword evidence="4" id="KW-1185">Reference proteome</keyword>
<protein>
    <recommendedName>
        <fullName evidence="5">C2 domain-containing protein</fullName>
    </recommendedName>
</protein>
<name>A0A6G0WPP1_9STRA</name>
<evidence type="ECO:0000256" key="2">
    <source>
        <dbReference type="SAM" id="SignalP"/>
    </source>
</evidence>
<sequence>MLGILVWLVVAAATSTDPMELSKYLSQRQNDSLLCLYLFDGAPSELGSVVPGCPFGTLRPTPTLVEPLGSDQVGYRWSPTPKNGTIQLESNDVAISRTFYETALSYGLSFELILRLYKPTPANVNVNLFAIASPYDDCTHPGFRVEVSDRQLLVLIFYAIKADNQIDVCFELHFYSMMEVRGSKPCMFPLGTSRDDPPPLVHVIVSIAPNDPTPGEWTTMFHVSFTNPDGTRQECFAYNSMDGVPGFARFDNVRGNYRLYLGNNGRLGLAKKRRPIKPSREPPRPPPAPTRVTSYDLLDAGFELLSIAIPQPGGFFFSVNGKKSIDIDENGVSFGPNGTKFSRDTIKNALERAIEKAKSSSIMTGLVHRKDEIIAQLTGTTPPGTVPFNASIDWAKAPPNPRYPPPNASTEMDLFFFAIATTTFLVHRIKELAAMELPHLGTQMADRTISIAQDSSVRLRLREFALNRLHDSVQITQLPEFGKLTRCGASSQSPETLVTVSTKLDDLCVVYTPDPNTSNANVPNTNPYLALLRAKKPFSTIAYSPAGVSTSTQKNKSMSARIHIFVTPKDDGKASPKTKNVTSALAIQPPWNYTSFLRPYQGFNITIALQLIGILSPEALIRVTLDTDLETRIRVQTDPLKSYRRVDYCPQLLKFDEVCYAQDVNGSGIMYELEGLVLGETQVKFRGTLAQIQHALTNLSIATLGEPPREAKLKVKLEPINHSAFRTMKQMIKLLFAFDYEASDACTPLFSVFPFVCEEYFGQSGIWGTIMSGLVVVSLVSAWRRRQLRRVNLSTVQNAAEFNAIIGQLQRVFQEPNMQAASALVDVCDTRHERTIALVAVSLILTQTQTMPRFLAHISTQVPRNELDWMVRFYCRLIGRPWINGVLHEANRKSLTSSTPLVELVITTIEANIASVPMEIVLLSPLSSPTFGFVDHFVVPGFQDCMLLPEVVVIAEMEWQRLLKPSVAALLRRRSASKGYIPTRARFPGDEELIPQALLHVLHLVAKNLERMVARCSFKDYEDVPPVGIRLEQIVHALKATKAEANEFLRLTKDFVSLRF</sequence>
<gene>
    <name evidence="3" type="ORF">Ae201684_013086</name>
</gene>
<organism evidence="3 4">
    <name type="scientific">Aphanomyces euteiches</name>
    <dbReference type="NCBI Taxonomy" id="100861"/>
    <lineage>
        <taxon>Eukaryota</taxon>
        <taxon>Sar</taxon>
        <taxon>Stramenopiles</taxon>
        <taxon>Oomycota</taxon>
        <taxon>Saprolegniomycetes</taxon>
        <taxon>Saprolegniales</taxon>
        <taxon>Verrucalvaceae</taxon>
        <taxon>Aphanomyces</taxon>
    </lineage>
</organism>
<dbReference type="Proteomes" id="UP000481153">
    <property type="component" value="Unassembled WGS sequence"/>
</dbReference>
<dbReference type="AlphaFoldDB" id="A0A6G0WPP1"/>
<comment type="caution">
    <text evidence="3">The sequence shown here is derived from an EMBL/GenBank/DDBJ whole genome shotgun (WGS) entry which is preliminary data.</text>
</comment>
<feature type="chain" id="PRO_5026323212" description="C2 domain-containing protein" evidence="2">
    <location>
        <begin position="17"/>
        <end position="1060"/>
    </location>
</feature>
<proteinExistence type="predicted"/>
<evidence type="ECO:0000313" key="3">
    <source>
        <dbReference type="EMBL" id="KAF0729341.1"/>
    </source>
</evidence>
<dbReference type="EMBL" id="VJMJ01000166">
    <property type="protein sequence ID" value="KAF0729341.1"/>
    <property type="molecule type" value="Genomic_DNA"/>
</dbReference>
<dbReference type="VEuPathDB" id="FungiDB:AeMF1_018408"/>
<reference evidence="3 4" key="1">
    <citation type="submission" date="2019-07" db="EMBL/GenBank/DDBJ databases">
        <title>Genomics analysis of Aphanomyces spp. identifies a new class of oomycete effector associated with host adaptation.</title>
        <authorList>
            <person name="Gaulin E."/>
        </authorList>
    </citation>
    <scope>NUCLEOTIDE SEQUENCE [LARGE SCALE GENOMIC DNA]</scope>
    <source>
        <strain evidence="3 4">ATCC 201684</strain>
    </source>
</reference>
<evidence type="ECO:0000313" key="4">
    <source>
        <dbReference type="Proteomes" id="UP000481153"/>
    </source>
</evidence>
<accession>A0A6G0WPP1</accession>